<dbReference type="InterPro" id="IPR036390">
    <property type="entry name" value="WH_DNA-bd_sf"/>
</dbReference>
<evidence type="ECO:0000313" key="6">
    <source>
        <dbReference type="Proteomes" id="UP000650466"/>
    </source>
</evidence>
<dbReference type="PROSITE" id="PS51000">
    <property type="entry name" value="HTH_DEOR_2"/>
    <property type="match status" value="1"/>
</dbReference>
<dbReference type="PANTHER" id="PTHR30363">
    <property type="entry name" value="HTH-TYPE TRANSCRIPTIONAL REGULATOR SRLR-RELATED"/>
    <property type="match status" value="1"/>
</dbReference>
<dbReference type="PROSITE" id="PS00894">
    <property type="entry name" value="HTH_DEOR_1"/>
    <property type="match status" value="1"/>
</dbReference>
<dbReference type="InterPro" id="IPR050313">
    <property type="entry name" value="Carb_Metab_HTH_regulators"/>
</dbReference>
<dbReference type="InterPro" id="IPR001034">
    <property type="entry name" value="DeoR_HTH"/>
</dbReference>
<dbReference type="EMBL" id="JACVVD010000007">
    <property type="protein sequence ID" value="MBD0382558.1"/>
    <property type="molecule type" value="Genomic_DNA"/>
</dbReference>
<gene>
    <name evidence="5" type="ORF">ICC18_20780</name>
</gene>
<dbReference type="GO" id="GO:0003700">
    <property type="term" value="F:DNA-binding transcription factor activity"/>
    <property type="evidence" value="ECO:0007669"/>
    <property type="project" value="InterPro"/>
</dbReference>
<keyword evidence="2" id="KW-0238">DNA-binding</keyword>
<dbReference type="Pfam" id="PF08220">
    <property type="entry name" value="HTH_DeoR"/>
    <property type="match status" value="1"/>
</dbReference>
<organism evidence="5 6">
    <name type="scientific">Paenibacillus sedimenti</name>
    <dbReference type="NCBI Taxonomy" id="2770274"/>
    <lineage>
        <taxon>Bacteria</taxon>
        <taxon>Bacillati</taxon>
        <taxon>Bacillota</taxon>
        <taxon>Bacilli</taxon>
        <taxon>Bacillales</taxon>
        <taxon>Paenibacillaceae</taxon>
        <taxon>Paenibacillus</taxon>
    </lineage>
</organism>
<evidence type="ECO:0000256" key="3">
    <source>
        <dbReference type="ARBA" id="ARBA00023163"/>
    </source>
</evidence>
<reference evidence="5" key="1">
    <citation type="submission" date="2020-09" db="EMBL/GenBank/DDBJ databases">
        <title>Draft Genome Sequence of Paenibacillus sp. WST5.</title>
        <authorList>
            <person name="Bao Z."/>
        </authorList>
    </citation>
    <scope>NUCLEOTIDE SEQUENCE</scope>
    <source>
        <strain evidence="5">WST5</strain>
    </source>
</reference>
<keyword evidence="6" id="KW-1185">Reference proteome</keyword>
<dbReference type="Proteomes" id="UP000650466">
    <property type="component" value="Unassembled WGS sequence"/>
</dbReference>
<keyword evidence="3" id="KW-0804">Transcription</keyword>
<accession>A0A926QL74</accession>
<sequence length="261" mass="28674">MLFEEERQQKIADYVQTRERASVQELAQHFQVSESTVRRDLKILEEDGKLRRTHGGAVAFVSDNSEPTFVEKEDRYRLQKELIAKEAASMVREGDSILLDSGTTTYYLAKELKTFKQLTVVTNSVAVAQELSANTGIELILTGGTLRHETLAMVGPLAEKALESVHVDKAFVATNGLDPVIGLTTPNMSEAATKRAFFRSTKQVILLMDHSKYGRVSFAKVAGLPEIDQLLTDDGISDIALKELESAGVTVTVIQTGGRTS</sequence>
<evidence type="ECO:0000259" key="4">
    <source>
        <dbReference type="PROSITE" id="PS51000"/>
    </source>
</evidence>
<dbReference type="SUPFAM" id="SSF46785">
    <property type="entry name" value="Winged helix' DNA-binding domain"/>
    <property type="match status" value="1"/>
</dbReference>
<proteinExistence type="predicted"/>
<protein>
    <submittedName>
        <fullName evidence="5">DeoR/GlpR transcriptional regulator</fullName>
    </submittedName>
</protein>
<dbReference type="Gene3D" id="1.10.10.10">
    <property type="entry name" value="Winged helix-like DNA-binding domain superfamily/Winged helix DNA-binding domain"/>
    <property type="match status" value="1"/>
</dbReference>
<dbReference type="SMART" id="SM01134">
    <property type="entry name" value="DeoRC"/>
    <property type="match status" value="1"/>
</dbReference>
<comment type="caution">
    <text evidence="5">The sequence shown here is derived from an EMBL/GenBank/DDBJ whole genome shotgun (WGS) entry which is preliminary data.</text>
</comment>
<dbReference type="RefSeq" id="WP_188176329.1">
    <property type="nucleotide sequence ID" value="NZ_JACVVD010000007.1"/>
</dbReference>
<dbReference type="InterPro" id="IPR036388">
    <property type="entry name" value="WH-like_DNA-bd_sf"/>
</dbReference>
<dbReference type="InterPro" id="IPR037171">
    <property type="entry name" value="NagB/RpiA_transferase-like"/>
</dbReference>
<name>A0A926QL74_9BACL</name>
<dbReference type="Gene3D" id="3.40.50.1360">
    <property type="match status" value="1"/>
</dbReference>
<dbReference type="PRINTS" id="PR00037">
    <property type="entry name" value="HTHLACR"/>
</dbReference>
<dbReference type="AlphaFoldDB" id="A0A926QL74"/>
<evidence type="ECO:0000313" key="5">
    <source>
        <dbReference type="EMBL" id="MBD0382558.1"/>
    </source>
</evidence>
<dbReference type="SUPFAM" id="SSF100950">
    <property type="entry name" value="NagB/RpiA/CoA transferase-like"/>
    <property type="match status" value="1"/>
</dbReference>
<dbReference type="Pfam" id="PF00455">
    <property type="entry name" value="DeoRC"/>
    <property type="match status" value="1"/>
</dbReference>
<keyword evidence="1" id="KW-0805">Transcription regulation</keyword>
<dbReference type="SMART" id="SM00420">
    <property type="entry name" value="HTH_DEOR"/>
    <property type="match status" value="1"/>
</dbReference>
<evidence type="ECO:0000256" key="2">
    <source>
        <dbReference type="ARBA" id="ARBA00023125"/>
    </source>
</evidence>
<evidence type="ECO:0000256" key="1">
    <source>
        <dbReference type="ARBA" id="ARBA00023015"/>
    </source>
</evidence>
<feature type="domain" description="HTH deoR-type" evidence="4">
    <location>
        <begin position="4"/>
        <end position="59"/>
    </location>
</feature>
<dbReference type="GO" id="GO:0003677">
    <property type="term" value="F:DNA binding"/>
    <property type="evidence" value="ECO:0007669"/>
    <property type="project" value="UniProtKB-KW"/>
</dbReference>
<dbReference type="PANTHER" id="PTHR30363:SF44">
    <property type="entry name" value="AGA OPERON TRANSCRIPTIONAL REPRESSOR-RELATED"/>
    <property type="match status" value="1"/>
</dbReference>
<dbReference type="InterPro" id="IPR014036">
    <property type="entry name" value="DeoR-like_C"/>
</dbReference>
<dbReference type="InterPro" id="IPR018356">
    <property type="entry name" value="Tscrpt_reg_HTH_DeoR_CS"/>
</dbReference>